<evidence type="ECO:0000313" key="5">
    <source>
        <dbReference type="Proteomes" id="UP001497623"/>
    </source>
</evidence>
<dbReference type="EMBL" id="CAXKWB010002904">
    <property type="protein sequence ID" value="CAL4067962.1"/>
    <property type="molecule type" value="Genomic_DNA"/>
</dbReference>
<accession>A0AAV2Q438</accession>
<feature type="domain" description="Sulfotransferase" evidence="3">
    <location>
        <begin position="4"/>
        <end position="274"/>
    </location>
</feature>
<organism evidence="4 5">
    <name type="scientific">Meganyctiphanes norvegica</name>
    <name type="common">Northern krill</name>
    <name type="synonym">Thysanopoda norvegica</name>
    <dbReference type="NCBI Taxonomy" id="48144"/>
    <lineage>
        <taxon>Eukaryota</taxon>
        <taxon>Metazoa</taxon>
        <taxon>Ecdysozoa</taxon>
        <taxon>Arthropoda</taxon>
        <taxon>Crustacea</taxon>
        <taxon>Multicrustacea</taxon>
        <taxon>Malacostraca</taxon>
        <taxon>Eumalacostraca</taxon>
        <taxon>Eucarida</taxon>
        <taxon>Euphausiacea</taxon>
        <taxon>Euphausiidae</taxon>
        <taxon>Meganyctiphanes</taxon>
    </lineage>
</organism>
<dbReference type="SUPFAM" id="SSF52540">
    <property type="entry name" value="P-loop containing nucleoside triphosphate hydrolases"/>
    <property type="match status" value="1"/>
</dbReference>
<dbReference type="Proteomes" id="UP001497623">
    <property type="component" value="Unassembled WGS sequence"/>
</dbReference>
<evidence type="ECO:0000256" key="2">
    <source>
        <dbReference type="ARBA" id="ARBA00022679"/>
    </source>
</evidence>
<keyword evidence="5" id="KW-1185">Reference proteome</keyword>
<dbReference type="Gene3D" id="3.40.50.300">
    <property type="entry name" value="P-loop containing nucleotide triphosphate hydrolases"/>
    <property type="match status" value="1"/>
</dbReference>
<dbReference type="Pfam" id="PF00685">
    <property type="entry name" value="Sulfotransfer_1"/>
    <property type="match status" value="1"/>
</dbReference>
<feature type="non-terminal residue" evidence="4">
    <location>
        <position position="1"/>
    </location>
</feature>
<protein>
    <recommendedName>
        <fullName evidence="3">Sulfotransferase domain-containing protein</fullName>
    </recommendedName>
</protein>
<reference evidence="4 5" key="1">
    <citation type="submission" date="2024-05" db="EMBL/GenBank/DDBJ databases">
        <authorList>
            <person name="Wallberg A."/>
        </authorList>
    </citation>
    <scope>NUCLEOTIDE SEQUENCE [LARGE SCALE GENOMIC DNA]</scope>
</reference>
<gene>
    <name evidence="4" type="ORF">MNOR_LOCUS6844</name>
</gene>
<sequence length="287" mass="33504">FKSDDVVIMTFPKCGTTWMQEIIWTMRNKLDFDTAKKVALKFKAPFLDMDSLHPPEEPHYPELEADFKKRHPQGDPINDGLYIDIVDNTKSPRTIKTHMPFDLLNQSLPDTCKVVYVARNPRDACVSYYHHARLIKSSGFTGDFNKYLEFWTKDLVVQGPFWQHVHQGWKKRDHPNVLFIFYEDLKQDVMSQLRRINDFLGTNLTEEELLKVSDHTSFNSMKKNTAINHTAGAVAAGAFKKGEGEFVRKGTTGDWRNYFTSELEPKFQAWMDKWDHMAKDVPFKYEL</sequence>
<evidence type="ECO:0000313" key="4">
    <source>
        <dbReference type="EMBL" id="CAL4067962.1"/>
    </source>
</evidence>
<evidence type="ECO:0000256" key="1">
    <source>
        <dbReference type="ARBA" id="ARBA00005771"/>
    </source>
</evidence>
<evidence type="ECO:0000259" key="3">
    <source>
        <dbReference type="Pfam" id="PF00685"/>
    </source>
</evidence>
<dbReference type="InterPro" id="IPR027417">
    <property type="entry name" value="P-loop_NTPase"/>
</dbReference>
<dbReference type="GO" id="GO:0008146">
    <property type="term" value="F:sulfotransferase activity"/>
    <property type="evidence" value="ECO:0007669"/>
    <property type="project" value="InterPro"/>
</dbReference>
<comment type="similarity">
    <text evidence="1">Belongs to the sulfotransferase 1 family.</text>
</comment>
<comment type="caution">
    <text evidence="4">The sequence shown here is derived from an EMBL/GenBank/DDBJ whole genome shotgun (WGS) entry which is preliminary data.</text>
</comment>
<dbReference type="PANTHER" id="PTHR11783">
    <property type="entry name" value="SULFOTRANSFERASE SULT"/>
    <property type="match status" value="1"/>
</dbReference>
<dbReference type="AlphaFoldDB" id="A0AAV2Q438"/>
<dbReference type="InterPro" id="IPR000863">
    <property type="entry name" value="Sulfotransferase_dom"/>
</dbReference>
<keyword evidence="2" id="KW-0808">Transferase</keyword>
<name>A0AAV2Q438_MEGNR</name>
<proteinExistence type="inferred from homology"/>